<dbReference type="OrthoDB" id="440746at2759"/>
<accession>A0A812RYQ3</accession>
<evidence type="ECO:0000313" key="3">
    <source>
        <dbReference type="Proteomes" id="UP000601435"/>
    </source>
</evidence>
<feature type="non-terminal residue" evidence="2">
    <location>
        <position position="357"/>
    </location>
</feature>
<feature type="region of interest" description="Disordered" evidence="1">
    <location>
        <begin position="333"/>
        <end position="357"/>
    </location>
</feature>
<evidence type="ECO:0000313" key="2">
    <source>
        <dbReference type="EMBL" id="CAE7457938.1"/>
    </source>
</evidence>
<gene>
    <name evidence="2" type="ORF">SNEC2469_LOCUS12771</name>
</gene>
<proteinExistence type="predicted"/>
<dbReference type="AlphaFoldDB" id="A0A812RYQ3"/>
<protein>
    <submittedName>
        <fullName evidence="2">Uncharacterized protein</fullName>
    </submittedName>
</protein>
<dbReference type="Proteomes" id="UP000601435">
    <property type="component" value="Unassembled WGS sequence"/>
</dbReference>
<sequence>AASKEAYRSEEGEAPEVLKHRKFTAEMLSNPLWFPWESLIGIPHSDVTAVLALQASAFLIRDGLCWLAAVLLLQNGELLATTVFVHNSFKPIQFRSMETSASLRAKSWEELRRLEPGFVEAMARRASSHWGRTEEAEAAKPKPIIGARRIAGRQIPGGWTSASFLQAWRAEMGEKESFNPEDVQGLQAWPAMPFASPLRPAPRDLLKACDEAAEHLAKWYECVREVHQVCGDPDRPWTFGKGMGKGKGTPSCQQSFGDALMELRSRLCHYPEFQSVLASLEDFASPGNTSYDLVFLGYAAVQDYVVDSVFGPSHEIMYDAWVAERAKQADTTGADAASKVEPNLTSQSTRHVSMRAV</sequence>
<dbReference type="EMBL" id="CAJNJA010020310">
    <property type="protein sequence ID" value="CAE7457938.1"/>
    <property type="molecule type" value="Genomic_DNA"/>
</dbReference>
<reference evidence="2" key="1">
    <citation type="submission" date="2021-02" db="EMBL/GenBank/DDBJ databases">
        <authorList>
            <person name="Dougan E. K."/>
            <person name="Rhodes N."/>
            <person name="Thang M."/>
            <person name="Chan C."/>
        </authorList>
    </citation>
    <scope>NUCLEOTIDE SEQUENCE</scope>
</reference>
<evidence type="ECO:0000256" key="1">
    <source>
        <dbReference type="SAM" id="MobiDB-lite"/>
    </source>
</evidence>
<name>A0A812RYQ3_9DINO</name>
<comment type="caution">
    <text evidence="2">The sequence shown here is derived from an EMBL/GenBank/DDBJ whole genome shotgun (WGS) entry which is preliminary data.</text>
</comment>
<organism evidence="2 3">
    <name type="scientific">Symbiodinium necroappetens</name>
    <dbReference type="NCBI Taxonomy" id="1628268"/>
    <lineage>
        <taxon>Eukaryota</taxon>
        <taxon>Sar</taxon>
        <taxon>Alveolata</taxon>
        <taxon>Dinophyceae</taxon>
        <taxon>Suessiales</taxon>
        <taxon>Symbiodiniaceae</taxon>
        <taxon>Symbiodinium</taxon>
    </lineage>
</organism>
<keyword evidence="3" id="KW-1185">Reference proteome</keyword>